<dbReference type="InterPro" id="IPR004722">
    <property type="entry name" value="DHOase"/>
</dbReference>
<dbReference type="Gene3D" id="3.20.20.140">
    <property type="entry name" value="Metal-dependent hydrolases"/>
    <property type="match status" value="1"/>
</dbReference>
<name>A0A511RKG8_9DEIN</name>
<reference evidence="8 9" key="1">
    <citation type="submission" date="2019-07" db="EMBL/GenBank/DDBJ databases">
        <title>Whole genome shotgun sequence of Oceanithermus desulfurans NBRC 100063.</title>
        <authorList>
            <person name="Hosoyama A."/>
            <person name="Uohara A."/>
            <person name="Ohji S."/>
            <person name="Ichikawa N."/>
        </authorList>
    </citation>
    <scope>NUCLEOTIDE SEQUENCE [LARGE SCALE GENOMIC DNA]</scope>
    <source>
        <strain evidence="8 9">NBRC 100063</strain>
    </source>
</reference>
<keyword evidence="3 6" id="KW-0479">Metal-binding</keyword>
<evidence type="ECO:0000256" key="5">
    <source>
        <dbReference type="ARBA" id="ARBA00022975"/>
    </source>
</evidence>
<comment type="caution">
    <text evidence="8">The sequence shown here is derived from an EMBL/GenBank/DDBJ whole genome shotgun (WGS) entry which is preliminary data.</text>
</comment>
<accession>A0A511RKG8</accession>
<dbReference type="GO" id="GO:0044205">
    <property type="term" value="P:'de novo' UMP biosynthetic process"/>
    <property type="evidence" value="ECO:0007669"/>
    <property type="project" value="UniProtKB-UniRule"/>
</dbReference>
<feature type="binding site" evidence="6">
    <location>
        <position position="314"/>
    </location>
    <ligand>
        <name>substrate</name>
    </ligand>
</feature>
<evidence type="ECO:0000313" key="8">
    <source>
        <dbReference type="EMBL" id="GEM90161.1"/>
    </source>
</evidence>
<feature type="binding site" evidence="6">
    <location>
        <position position="56"/>
    </location>
    <ligand>
        <name>Zn(2+)</name>
        <dbReference type="ChEBI" id="CHEBI:29105"/>
        <label>1</label>
    </ligand>
</feature>
<feature type="active site" evidence="6">
    <location>
        <position position="310"/>
    </location>
</feature>
<comment type="caution">
    <text evidence="6">Lacks conserved residue(s) required for the propagation of feature annotation.</text>
</comment>
<evidence type="ECO:0000256" key="2">
    <source>
        <dbReference type="ARBA" id="ARBA00010286"/>
    </source>
</evidence>
<dbReference type="OrthoDB" id="9765462at2"/>
<evidence type="ECO:0000259" key="7">
    <source>
        <dbReference type="Pfam" id="PF12890"/>
    </source>
</evidence>
<dbReference type="PANTHER" id="PTHR43668">
    <property type="entry name" value="ALLANTOINASE"/>
    <property type="match status" value="1"/>
</dbReference>
<dbReference type="InterPro" id="IPR032466">
    <property type="entry name" value="Metal_Hydrolase"/>
</dbReference>
<dbReference type="UniPathway" id="UPA00070">
    <property type="reaction ID" value="UER00117"/>
</dbReference>
<dbReference type="InterPro" id="IPR002195">
    <property type="entry name" value="Dihydroorotase_CS"/>
</dbReference>
<evidence type="ECO:0000313" key="9">
    <source>
        <dbReference type="Proteomes" id="UP000321827"/>
    </source>
</evidence>
<comment type="catalytic activity">
    <reaction evidence="6">
        <text>(S)-dihydroorotate + H2O = N-carbamoyl-L-aspartate + H(+)</text>
        <dbReference type="Rhea" id="RHEA:24296"/>
        <dbReference type="ChEBI" id="CHEBI:15377"/>
        <dbReference type="ChEBI" id="CHEBI:15378"/>
        <dbReference type="ChEBI" id="CHEBI:30864"/>
        <dbReference type="ChEBI" id="CHEBI:32814"/>
        <dbReference type="EC" id="3.5.2.3"/>
    </reaction>
</comment>
<gene>
    <name evidence="6 8" type="primary">pyrC</name>
    <name evidence="8" type="ORF">ODE01S_15950</name>
</gene>
<dbReference type="GO" id="GO:0004151">
    <property type="term" value="F:dihydroorotase activity"/>
    <property type="evidence" value="ECO:0007669"/>
    <property type="project" value="UniProtKB-UniRule"/>
</dbReference>
<feature type="binding site" evidence="6">
    <location>
        <position position="310"/>
    </location>
    <ligand>
        <name>Zn(2+)</name>
        <dbReference type="ChEBI" id="CHEBI:29105"/>
        <label>1</label>
    </ligand>
</feature>
<dbReference type="PANTHER" id="PTHR43668:SF2">
    <property type="entry name" value="ALLANTOINASE"/>
    <property type="match status" value="1"/>
</dbReference>
<feature type="binding site" evidence="6">
    <location>
        <position position="175"/>
    </location>
    <ligand>
        <name>Zn(2+)</name>
        <dbReference type="ChEBI" id="CHEBI:29105"/>
        <label>2</label>
    </ligand>
</feature>
<dbReference type="InterPro" id="IPR024403">
    <property type="entry name" value="DHOase_cat"/>
</dbReference>
<feature type="binding site" evidence="6">
    <location>
        <position position="148"/>
    </location>
    <ligand>
        <name>Zn(2+)</name>
        <dbReference type="ChEBI" id="CHEBI:29105"/>
        <label>1</label>
    </ligand>
</feature>
<dbReference type="GO" id="GO:0006145">
    <property type="term" value="P:purine nucleobase catabolic process"/>
    <property type="evidence" value="ECO:0007669"/>
    <property type="project" value="TreeGrafter"/>
</dbReference>
<evidence type="ECO:0000256" key="3">
    <source>
        <dbReference type="ARBA" id="ARBA00022723"/>
    </source>
</evidence>
<dbReference type="HAMAP" id="MF_00220_B">
    <property type="entry name" value="PyrC_classI_B"/>
    <property type="match status" value="1"/>
</dbReference>
<feature type="binding site" evidence="6">
    <location>
        <position position="237"/>
    </location>
    <ligand>
        <name>Zn(2+)</name>
        <dbReference type="ChEBI" id="CHEBI:29105"/>
        <label>2</label>
    </ligand>
</feature>
<feature type="binding site" evidence="6">
    <location>
        <begin position="58"/>
        <end position="60"/>
    </location>
    <ligand>
        <name>substrate</name>
    </ligand>
</feature>
<dbReference type="AlphaFoldDB" id="A0A511RKG8"/>
<dbReference type="InterPro" id="IPR011059">
    <property type="entry name" value="Metal-dep_hydrolase_composite"/>
</dbReference>
<dbReference type="GO" id="GO:0004038">
    <property type="term" value="F:allantoinase activity"/>
    <property type="evidence" value="ECO:0007669"/>
    <property type="project" value="TreeGrafter"/>
</dbReference>
<comment type="function">
    <text evidence="1 6">Catalyzes the reversible cyclization of carbamoyl aspartate to dihydroorotate.</text>
</comment>
<keyword evidence="4 6" id="KW-0378">Hydrolase</keyword>
<feature type="binding site" evidence="6">
    <location>
        <position position="148"/>
    </location>
    <ligand>
        <name>Zn(2+)</name>
        <dbReference type="ChEBI" id="CHEBI:29105"/>
        <label>2</label>
    </ligand>
</feature>
<proteinExistence type="inferred from homology"/>
<dbReference type="EMBL" id="BJXN01000010">
    <property type="protein sequence ID" value="GEM90161.1"/>
    <property type="molecule type" value="Genomic_DNA"/>
</dbReference>
<feature type="domain" description="Dihydroorotase catalytic" evidence="7">
    <location>
        <begin position="45"/>
        <end position="215"/>
    </location>
</feature>
<dbReference type="InterPro" id="IPR050138">
    <property type="entry name" value="DHOase/Allantoinase_Hydrolase"/>
</dbReference>
<evidence type="ECO:0000256" key="1">
    <source>
        <dbReference type="ARBA" id="ARBA00002368"/>
    </source>
</evidence>
<feature type="binding site" evidence="6">
    <location>
        <begin position="328"/>
        <end position="329"/>
    </location>
    <ligand>
        <name>substrate</name>
    </ligand>
</feature>
<evidence type="ECO:0000256" key="6">
    <source>
        <dbReference type="HAMAP-Rule" id="MF_00220"/>
    </source>
</evidence>
<comment type="similarity">
    <text evidence="2 6">Belongs to the metallo-dependent hydrolases superfamily. DHOase family. Class I DHOase subfamily.</text>
</comment>
<comment type="pathway">
    <text evidence="6">Pyrimidine metabolism; UMP biosynthesis via de novo pathway; (S)-dihydroorotate from bicarbonate: step 3/3.</text>
</comment>
<dbReference type="NCBIfam" id="TIGR00857">
    <property type="entry name" value="pyrC_multi"/>
    <property type="match status" value="1"/>
</dbReference>
<comment type="cofactor">
    <cofactor evidence="6">
        <name>Zn(2+)</name>
        <dbReference type="ChEBI" id="CHEBI:29105"/>
    </cofactor>
    <text evidence="6">Binds 2 Zn(2+) ions per subunit.</text>
</comment>
<feature type="binding site" evidence="6">
    <location>
        <position position="58"/>
    </location>
    <ligand>
        <name>Zn(2+)</name>
        <dbReference type="ChEBI" id="CHEBI:29105"/>
        <label>1</label>
    </ligand>
</feature>
<sequence>MRLLIRNARLVDGTGELGTADVLVEEGRIASLAGGDAERVLDAGGRFLAPALTDPHVHLRTPGQETKEDLATGLAAAARGGYGAVVAMPNTDPVVQEPEQVRALLDEARTLSSARLLVAAALTENQEGRRLTPAALLARAGAALLTDDGRTNEDAGVLARGLVYAAAAGLAVAVHAEDAGLRAGGVMNDGPLAAELGLSGNPPEAEAARIARDLEVLRYAVRKAAALGHAPRLYVQHVSTARGAALIAAARAEGLPVTGEVTPHHLTLTEEVWRGFDARFKVAPPLRAASDVEALIGALERGELSAIGTDHAPHTAAEKERDLENAPFGMPSLEVAFPLLYTELVEKRGLPLAVLIECMTSGPRAALGLAPARLAEGAPADLMLFDPAAQRTVDPARFVSKARYSPWAGRELVGWPRLTLVAGREVWRDAALA</sequence>
<dbReference type="CDD" id="cd01317">
    <property type="entry name" value="DHOase_IIa"/>
    <property type="match status" value="1"/>
</dbReference>
<keyword evidence="6" id="KW-0862">Zinc</keyword>
<dbReference type="Gene3D" id="2.30.40.10">
    <property type="entry name" value="Urease, subunit C, domain 1"/>
    <property type="match status" value="1"/>
</dbReference>
<dbReference type="SUPFAM" id="SSF51338">
    <property type="entry name" value="Composite domain of metallo-dependent hydrolases"/>
    <property type="match status" value="1"/>
</dbReference>
<dbReference type="SUPFAM" id="SSF51556">
    <property type="entry name" value="Metallo-dependent hydrolases"/>
    <property type="match status" value="1"/>
</dbReference>
<dbReference type="Pfam" id="PF12890">
    <property type="entry name" value="DHOase"/>
    <property type="match status" value="1"/>
</dbReference>
<dbReference type="GO" id="GO:0008270">
    <property type="term" value="F:zinc ion binding"/>
    <property type="evidence" value="ECO:0007669"/>
    <property type="project" value="UniProtKB-UniRule"/>
</dbReference>
<dbReference type="RefSeq" id="WP_147147660.1">
    <property type="nucleotide sequence ID" value="NZ_BJXN01000010.1"/>
</dbReference>
<keyword evidence="5 6" id="KW-0665">Pyrimidine biosynthesis</keyword>
<protein>
    <recommendedName>
        <fullName evidence="6">Dihydroorotase</fullName>
        <shortName evidence="6">DHOase</shortName>
        <ecNumber evidence="6">3.5.2.3</ecNumber>
    </recommendedName>
</protein>
<evidence type="ECO:0000256" key="4">
    <source>
        <dbReference type="ARBA" id="ARBA00022801"/>
    </source>
</evidence>
<feature type="binding site" evidence="6">
    <location>
        <position position="90"/>
    </location>
    <ligand>
        <name>substrate</name>
    </ligand>
</feature>
<dbReference type="PROSITE" id="PS00483">
    <property type="entry name" value="DIHYDROOROTASE_2"/>
    <property type="match status" value="1"/>
</dbReference>
<organism evidence="8 9">
    <name type="scientific">Oceanithermus desulfurans NBRC 100063</name>
    <dbReference type="NCBI Taxonomy" id="1227550"/>
    <lineage>
        <taxon>Bacteria</taxon>
        <taxon>Thermotogati</taxon>
        <taxon>Deinococcota</taxon>
        <taxon>Deinococci</taxon>
        <taxon>Thermales</taxon>
        <taxon>Thermaceae</taxon>
        <taxon>Oceanithermus</taxon>
    </lineage>
</organism>
<dbReference type="GO" id="GO:0005737">
    <property type="term" value="C:cytoplasm"/>
    <property type="evidence" value="ECO:0007669"/>
    <property type="project" value="TreeGrafter"/>
</dbReference>
<dbReference type="PROSITE" id="PS00482">
    <property type="entry name" value="DIHYDROOROTASE_1"/>
    <property type="match status" value="1"/>
</dbReference>
<dbReference type="Proteomes" id="UP000321827">
    <property type="component" value="Unassembled WGS sequence"/>
</dbReference>
<dbReference type="EC" id="3.5.2.3" evidence="6"/>